<reference evidence="10" key="1">
    <citation type="submission" date="2023-05" db="EMBL/GenBank/DDBJ databases">
        <title>Nepenthes gracilis genome sequencing.</title>
        <authorList>
            <person name="Fukushima K."/>
        </authorList>
    </citation>
    <scope>NUCLEOTIDE SEQUENCE</scope>
    <source>
        <strain evidence="10">SING2019-196</strain>
    </source>
</reference>
<evidence type="ECO:0000313" key="10">
    <source>
        <dbReference type="EMBL" id="GMH31595.1"/>
    </source>
</evidence>
<dbReference type="AlphaFoldDB" id="A0AAD3TKG3"/>
<evidence type="ECO:0000256" key="5">
    <source>
        <dbReference type="ARBA" id="ARBA00023163"/>
    </source>
</evidence>
<evidence type="ECO:0000259" key="8">
    <source>
        <dbReference type="PROSITE" id="PS51369"/>
    </source>
</evidence>
<accession>A0AAD3TKG3</accession>
<keyword evidence="4" id="KW-0238">DNA-binding</keyword>
<feature type="compositionally biased region" description="Basic residues" evidence="7">
    <location>
        <begin position="84"/>
        <end position="96"/>
    </location>
</feature>
<keyword evidence="11" id="KW-1185">Reference proteome</keyword>
<comment type="caution">
    <text evidence="10">The sequence shown here is derived from an EMBL/GenBank/DDBJ whole genome shotgun (WGS) entry which is preliminary data.</text>
</comment>
<comment type="subcellular location">
    <subcellularLocation>
        <location evidence="1">Nucleus</location>
    </subcellularLocation>
</comment>
<feature type="compositionally biased region" description="Basic and acidic residues" evidence="7">
    <location>
        <begin position="73"/>
        <end position="83"/>
    </location>
</feature>
<name>A0AAD3TKG3_NEPGR</name>
<gene>
    <name evidence="10" type="ORF">Nepgr_033439</name>
</gene>
<feature type="compositionally biased region" description="Basic and acidic residues" evidence="7">
    <location>
        <begin position="226"/>
        <end position="240"/>
    </location>
</feature>
<feature type="domain" description="R" evidence="9">
    <location>
        <begin position="198"/>
        <end position="215"/>
    </location>
</feature>
<dbReference type="InterPro" id="IPR005333">
    <property type="entry name" value="Transcription_factor_TCP"/>
</dbReference>
<protein>
    <recommendedName>
        <fullName evidence="12">Cycloidea-like protein</fullName>
    </recommendedName>
</protein>
<dbReference type="PROSITE" id="PS51369">
    <property type="entry name" value="TCP"/>
    <property type="match status" value="1"/>
</dbReference>
<feature type="region of interest" description="Disordered" evidence="7">
    <location>
        <begin position="42"/>
        <end position="96"/>
    </location>
</feature>
<dbReference type="GO" id="GO:0005634">
    <property type="term" value="C:nucleus"/>
    <property type="evidence" value="ECO:0007669"/>
    <property type="project" value="UniProtKB-SubCell"/>
</dbReference>
<keyword evidence="3" id="KW-0805">Transcription regulation</keyword>
<dbReference type="Proteomes" id="UP001279734">
    <property type="component" value="Unassembled WGS sequence"/>
</dbReference>
<dbReference type="PANTHER" id="PTHR31072:SF93">
    <property type="entry name" value="TRANSCRIPTION FACTOR TCP24"/>
    <property type="match status" value="1"/>
</dbReference>
<evidence type="ECO:0000256" key="7">
    <source>
        <dbReference type="SAM" id="MobiDB-lite"/>
    </source>
</evidence>
<dbReference type="GO" id="GO:0003700">
    <property type="term" value="F:DNA-binding transcription factor activity"/>
    <property type="evidence" value="ECO:0007669"/>
    <property type="project" value="InterPro"/>
</dbReference>
<dbReference type="GO" id="GO:2000032">
    <property type="term" value="P:regulation of secondary shoot formation"/>
    <property type="evidence" value="ECO:0007669"/>
    <property type="project" value="TreeGrafter"/>
</dbReference>
<keyword evidence="5" id="KW-0804">Transcription</keyword>
<dbReference type="InterPro" id="IPR017888">
    <property type="entry name" value="CYC/TB1_R_domain"/>
</dbReference>
<evidence type="ECO:0000259" key="9">
    <source>
        <dbReference type="PROSITE" id="PS51370"/>
    </source>
</evidence>
<dbReference type="PROSITE" id="PS51370">
    <property type="entry name" value="R"/>
    <property type="match status" value="1"/>
</dbReference>
<feature type="region of interest" description="Disordered" evidence="7">
    <location>
        <begin position="198"/>
        <end position="257"/>
    </location>
</feature>
<organism evidence="10 11">
    <name type="scientific">Nepenthes gracilis</name>
    <name type="common">Slender pitcher plant</name>
    <dbReference type="NCBI Taxonomy" id="150966"/>
    <lineage>
        <taxon>Eukaryota</taxon>
        <taxon>Viridiplantae</taxon>
        <taxon>Streptophyta</taxon>
        <taxon>Embryophyta</taxon>
        <taxon>Tracheophyta</taxon>
        <taxon>Spermatophyta</taxon>
        <taxon>Magnoliopsida</taxon>
        <taxon>eudicotyledons</taxon>
        <taxon>Gunneridae</taxon>
        <taxon>Pentapetalae</taxon>
        <taxon>Caryophyllales</taxon>
        <taxon>Nepenthaceae</taxon>
        <taxon>Nepenthes</taxon>
    </lineage>
</organism>
<dbReference type="EMBL" id="BSYO01000040">
    <property type="protein sequence ID" value="GMH31595.1"/>
    <property type="molecule type" value="Genomic_DNA"/>
</dbReference>
<feature type="domain" description="TCP" evidence="8">
    <location>
        <begin position="92"/>
        <end position="150"/>
    </location>
</feature>
<sequence length="316" mass="36377">MFTTNDNVNHLISFLEQIYPYPSLHSPLINYYEIDDGLFTNHADPSTPPSNSHANTTGTATGMDANNNNDIKGTYKDTNTRDVRKSRRRSSMRDRHSKINTAQGLRDRRMRLSYEVACEFFKLQDKLGFDKASTTVKWLLMESKPAIEDLYRKSKLVDENTGVNYGVQKESECCNGSTLVHKVKKKIMRRNAFDPLAKQSREEARARARERTVQKKMKARTSYWQREPEIPFENGEKSAEMEQPNQSQRDPNKTVEPFNGTFAGNCYPLTTFNWQQNCEVNSEWEMVGSTILLGYTSKSLEEHQHKNHDALSNTTV</sequence>
<evidence type="ECO:0000256" key="2">
    <source>
        <dbReference type="ARBA" id="ARBA00022473"/>
    </source>
</evidence>
<evidence type="ECO:0000256" key="6">
    <source>
        <dbReference type="ARBA" id="ARBA00023242"/>
    </source>
</evidence>
<evidence type="ECO:0000256" key="1">
    <source>
        <dbReference type="ARBA" id="ARBA00004123"/>
    </source>
</evidence>
<feature type="compositionally biased region" description="Polar residues" evidence="7">
    <location>
        <begin position="49"/>
        <end position="71"/>
    </location>
</feature>
<dbReference type="PANTHER" id="PTHR31072">
    <property type="entry name" value="TRANSCRIPTION FACTOR TCP4-RELATED"/>
    <property type="match status" value="1"/>
</dbReference>
<evidence type="ECO:0000256" key="4">
    <source>
        <dbReference type="ARBA" id="ARBA00023125"/>
    </source>
</evidence>
<dbReference type="Pfam" id="PF03634">
    <property type="entry name" value="TCP"/>
    <property type="match status" value="1"/>
</dbReference>
<proteinExistence type="predicted"/>
<dbReference type="GO" id="GO:0043565">
    <property type="term" value="F:sequence-specific DNA binding"/>
    <property type="evidence" value="ECO:0007669"/>
    <property type="project" value="TreeGrafter"/>
</dbReference>
<keyword evidence="6" id="KW-0539">Nucleus</keyword>
<evidence type="ECO:0000313" key="11">
    <source>
        <dbReference type="Proteomes" id="UP001279734"/>
    </source>
</evidence>
<keyword evidence="2" id="KW-0217">Developmental protein</keyword>
<evidence type="ECO:0000256" key="3">
    <source>
        <dbReference type="ARBA" id="ARBA00023015"/>
    </source>
</evidence>
<dbReference type="InterPro" id="IPR017887">
    <property type="entry name" value="TF_TCP_subgr"/>
</dbReference>
<evidence type="ECO:0008006" key="12">
    <source>
        <dbReference type="Google" id="ProtNLM"/>
    </source>
</evidence>
<feature type="compositionally biased region" description="Basic and acidic residues" evidence="7">
    <location>
        <begin position="199"/>
        <end position="213"/>
    </location>
</feature>